<keyword evidence="2" id="KW-1133">Transmembrane helix</keyword>
<feature type="region of interest" description="Disordered" evidence="1">
    <location>
        <begin position="116"/>
        <end position="138"/>
    </location>
</feature>
<keyword evidence="2" id="KW-0472">Membrane</keyword>
<dbReference type="AlphaFoldDB" id="W7IDX1"/>
<feature type="transmembrane region" description="Helical" evidence="2">
    <location>
        <begin position="144"/>
        <end position="166"/>
    </location>
</feature>
<keyword evidence="2" id="KW-0812">Transmembrane</keyword>
<dbReference type="OrthoDB" id="5424096at2759"/>
<feature type="chain" id="PRO_5004895811" description="Mid2 domain-containing protein" evidence="3">
    <location>
        <begin position="31"/>
        <end position="219"/>
    </location>
</feature>
<protein>
    <recommendedName>
        <fullName evidence="6">Mid2 domain-containing protein</fullName>
    </recommendedName>
</protein>
<feature type="region of interest" description="Disordered" evidence="1">
    <location>
        <begin position="177"/>
        <end position="219"/>
    </location>
</feature>
<evidence type="ECO:0000313" key="5">
    <source>
        <dbReference type="Proteomes" id="UP000024837"/>
    </source>
</evidence>
<accession>W7IDX1</accession>
<reference evidence="4 5" key="1">
    <citation type="submission" date="2013-05" db="EMBL/GenBank/DDBJ databases">
        <title>Drechslerella stenobrocha genome reveals carnivorous origination and mechanical trapping mechanism of predatory fungi.</title>
        <authorList>
            <person name="Liu X."/>
            <person name="Zhang W."/>
            <person name="Liu K."/>
        </authorList>
    </citation>
    <scope>NUCLEOTIDE SEQUENCE [LARGE SCALE GENOMIC DNA]</scope>
    <source>
        <strain evidence="4 5">248</strain>
    </source>
</reference>
<sequence>MKLNFAALSAPELLASLLVSSNILLQLVSCLRLSDSPQRRQISSASLAQDFPSNPPFGNFTTAASSSTSYLSVSSQPRLTSTITEIPITTQVTITHVVTDEFGRQSTSFDVVPTTTMIPSDDPSLANNGESGAPSGVTPQQKKIIIGVVVSVVGFLSVAGIAGVIWRIWFTRRGNEEGHVPDQKASMPLSSIEPGAYINDGNDRKKKLVAGSMDPSSNF</sequence>
<dbReference type="HOGENOM" id="CLU_1085760_0_0_1"/>
<name>W7IDX1_9PEZI</name>
<evidence type="ECO:0008006" key="6">
    <source>
        <dbReference type="Google" id="ProtNLM"/>
    </source>
</evidence>
<dbReference type="EMBL" id="KI966411">
    <property type="protein sequence ID" value="EWC47190.1"/>
    <property type="molecule type" value="Genomic_DNA"/>
</dbReference>
<feature type="signal peptide" evidence="3">
    <location>
        <begin position="1"/>
        <end position="30"/>
    </location>
</feature>
<evidence type="ECO:0000313" key="4">
    <source>
        <dbReference type="EMBL" id="EWC47190.1"/>
    </source>
</evidence>
<keyword evidence="5" id="KW-1185">Reference proteome</keyword>
<gene>
    <name evidence="4" type="ORF">DRE_03309</name>
</gene>
<keyword evidence="3" id="KW-0732">Signal</keyword>
<proteinExistence type="predicted"/>
<dbReference type="Proteomes" id="UP000024837">
    <property type="component" value="Unassembled WGS sequence"/>
</dbReference>
<evidence type="ECO:0000256" key="3">
    <source>
        <dbReference type="SAM" id="SignalP"/>
    </source>
</evidence>
<evidence type="ECO:0000256" key="2">
    <source>
        <dbReference type="SAM" id="Phobius"/>
    </source>
</evidence>
<evidence type="ECO:0000256" key="1">
    <source>
        <dbReference type="SAM" id="MobiDB-lite"/>
    </source>
</evidence>
<organism evidence="4 5">
    <name type="scientific">Drechslerella stenobrocha 248</name>
    <dbReference type="NCBI Taxonomy" id="1043628"/>
    <lineage>
        <taxon>Eukaryota</taxon>
        <taxon>Fungi</taxon>
        <taxon>Dikarya</taxon>
        <taxon>Ascomycota</taxon>
        <taxon>Pezizomycotina</taxon>
        <taxon>Orbiliomycetes</taxon>
        <taxon>Orbiliales</taxon>
        <taxon>Orbiliaceae</taxon>
        <taxon>Drechslerella</taxon>
    </lineage>
</organism>